<dbReference type="EMBL" id="KN838550">
    <property type="protein sequence ID" value="KIK07033.1"/>
    <property type="molecule type" value="Genomic_DNA"/>
</dbReference>
<reference evidence="3" key="2">
    <citation type="submission" date="2015-01" db="EMBL/GenBank/DDBJ databases">
        <title>Evolutionary Origins and Diversification of the Mycorrhizal Mutualists.</title>
        <authorList>
            <consortium name="DOE Joint Genome Institute"/>
            <consortium name="Mycorrhizal Genomics Consortium"/>
            <person name="Kohler A."/>
            <person name="Kuo A."/>
            <person name="Nagy L.G."/>
            <person name="Floudas D."/>
            <person name="Copeland A."/>
            <person name="Barry K.W."/>
            <person name="Cichocki N."/>
            <person name="Veneault-Fourrey C."/>
            <person name="LaButti K."/>
            <person name="Lindquist E.A."/>
            <person name="Lipzen A."/>
            <person name="Lundell T."/>
            <person name="Morin E."/>
            <person name="Murat C."/>
            <person name="Riley R."/>
            <person name="Ohm R."/>
            <person name="Sun H."/>
            <person name="Tunlid A."/>
            <person name="Henrissat B."/>
            <person name="Grigoriev I.V."/>
            <person name="Hibbett D.S."/>
            <person name="Martin F."/>
        </authorList>
    </citation>
    <scope>NUCLEOTIDE SEQUENCE [LARGE SCALE GENOMIC DNA]</scope>
    <source>
        <strain evidence="3">LaAM-08-1</strain>
    </source>
</reference>
<dbReference type="HOGENOM" id="CLU_2638421_0_0_1"/>
<dbReference type="AlphaFoldDB" id="A0A0C9WUA5"/>
<keyword evidence="3" id="KW-1185">Reference proteome</keyword>
<evidence type="ECO:0000313" key="2">
    <source>
        <dbReference type="EMBL" id="KIK07033.1"/>
    </source>
</evidence>
<gene>
    <name evidence="2" type="ORF">K443DRAFT_673930</name>
    <name evidence="1" type="ORF">K443DRAFT_685522</name>
</gene>
<proteinExistence type="predicted"/>
<sequence length="77" mass="8823">MAGVDLGSFNYSSTRPLHPSPLFGLQDPADVETSCGSPERLFLRFETHLFVLHGHCTPRENFYDMLRTRKNDVPTWI</sequence>
<evidence type="ECO:0000313" key="1">
    <source>
        <dbReference type="EMBL" id="KIJ92003.1"/>
    </source>
</evidence>
<dbReference type="EMBL" id="KN838948">
    <property type="protein sequence ID" value="KIJ92003.1"/>
    <property type="molecule type" value="Genomic_DNA"/>
</dbReference>
<organism evidence="1 3">
    <name type="scientific">Laccaria amethystina LaAM-08-1</name>
    <dbReference type="NCBI Taxonomy" id="1095629"/>
    <lineage>
        <taxon>Eukaryota</taxon>
        <taxon>Fungi</taxon>
        <taxon>Dikarya</taxon>
        <taxon>Basidiomycota</taxon>
        <taxon>Agaricomycotina</taxon>
        <taxon>Agaricomycetes</taxon>
        <taxon>Agaricomycetidae</taxon>
        <taxon>Agaricales</taxon>
        <taxon>Agaricineae</taxon>
        <taxon>Hydnangiaceae</taxon>
        <taxon>Laccaria</taxon>
    </lineage>
</organism>
<protein>
    <submittedName>
        <fullName evidence="2">Unplaced genomic scaffold K443scaffold_15, whole genome shotgun sequence</fullName>
    </submittedName>
</protein>
<name>A0A0C9WUA5_9AGAR</name>
<dbReference type="Proteomes" id="UP000054477">
    <property type="component" value="Unassembled WGS sequence"/>
</dbReference>
<accession>A0A0C9WUA5</accession>
<evidence type="ECO:0000313" key="3">
    <source>
        <dbReference type="Proteomes" id="UP000054477"/>
    </source>
</evidence>
<reference evidence="1 3" key="1">
    <citation type="submission" date="2014-04" db="EMBL/GenBank/DDBJ databases">
        <authorList>
            <consortium name="DOE Joint Genome Institute"/>
            <person name="Kuo A."/>
            <person name="Kohler A."/>
            <person name="Nagy L.G."/>
            <person name="Floudas D."/>
            <person name="Copeland A."/>
            <person name="Barry K.W."/>
            <person name="Cichocki N."/>
            <person name="Veneault-Fourrey C."/>
            <person name="LaButti K."/>
            <person name="Lindquist E.A."/>
            <person name="Lipzen A."/>
            <person name="Lundell T."/>
            <person name="Morin E."/>
            <person name="Murat C."/>
            <person name="Sun H."/>
            <person name="Tunlid A."/>
            <person name="Henrissat B."/>
            <person name="Grigoriev I.V."/>
            <person name="Hibbett D.S."/>
            <person name="Martin F."/>
            <person name="Nordberg H.P."/>
            <person name="Cantor M.N."/>
            <person name="Hua S.X."/>
        </authorList>
    </citation>
    <scope>NUCLEOTIDE SEQUENCE [LARGE SCALE GENOMIC DNA]</scope>
    <source>
        <strain evidence="1 3">LaAM-08-1</strain>
    </source>
</reference>
<reference evidence="1" key="3">
    <citation type="submission" date="2015-02" db="EMBL/GenBank/DDBJ databases">
        <title>Evolutionary Origins and Diversification of the Mycorrhizal Mutualists.</title>
        <authorList>
            <consortium name="DOE Joint Genome Institute"/>
            <consortium name="Mycorrhizal Genomics Consortium"/>
            <person name="Kohler A."/>
            <person name="Kuo A."/>
            <person name="Nagy L.G."/>
            <person name="Floudas D."/>
            <person name="Copeland A."/>
            <person name="Barry K.W."/>
            <person name="Cichocki N."/>
            <person name="Veneault-Fourrey C."/>
            <person name="LaButti K."/>
            <person name="Lindquist E.A."/>
            <person name="Lipzen A."/>
            <person name="Lundell T."/>
            <person name="Morin E."/>
            <person name="Murat C."/>
            <person name="Riley R."/>
            <person name="Ohm R."/>
            <person name="Sun H."/>
            <person name="Tunlid A."/>
            <person name="Henrissat B."/>
            <person name="Grigoriev I.V."/>
            <person name="Hibbett D.S."/>
            <person name="Martin F."/>
        </authorList>
    </citation>
    <scope>NUCLEOTIDE SEQUENCE</scope>
    <source>
        <strain evidence="1 3">LaAM-08-1</strain>
    </source>
</reference>